<keyword evidence="1" id="KW-0472">Membrane</keyword>
<dbReference type="Proteomes" id="UP000544107">
    <property type="component" value="Unassembled WGS sequence"/>
</dbReference>
<dbReference type="EMBL" id="JACIED010000001">
    <property type="protein sequence ID" value="MBB4006398.1"/>
    <property type="molecule type" value="Genomic_DNA"/>
</dbReference>
<evidence type="ECO:0008006" key="4">
    <source>
        <dbReference type="Google" id="ProtNLM"/>
    </source>
</evidence>
<evidence type="ECO:0000256" key="1">
    <source>
        <dbReference type="SAM" id="Phobius"/>
    </source>
</evidence>
<comment type="caution">
    <text evidence="2">The sequence shown here is derived from an EMBL/GenBank/DDBJ whole genome shotgun (WGS) entry which is preliminary data.</text>
</comment>
<name>A0A7W6HJI8_9HYPH</name>
<dbReference type="Pfam" id="PF10095">
    <property type="entry name" value="DUF2333"/>
    <property type="match status" value="2"/>
</dbReference>
<dbReference type="InterPro" id="IPR016936">
    <property type="entry name" value="UCP029693"/>
</dbReference>
<keyword evidence="1" id="KW-1133">Transmembrane helix</keyword>
<reference evidence="2 3" key="1">
    <citation type="submission" date="2020-08" db="EMBL/GenBank/DDBJ databases">
        <title>Genomic Encyclopedia of Type Strains, Phase IV (KMG-IV): sequencing the most valuable type-strain genomes for metagenomic binning, comparative biology and taxonomic classification.</title>
        <authorList>
            <person name="Goeker M."/>
        </authorList>
    </citation>
    <scope>NUCLEOTIDE SEQUENCE [LARGE SCALE GENOMIC DNA]</scope>
    <source>
        <strain evidence="2 3">DSM 100021</strain>
    </source>
</reference>
<protein>
    <recommendedName>
        <fullName evidence="4">DUF2333 domain-containing protein</fullName>
    </recommendedName>
</protein>
<evidence type="ECO:0000313" key="3">
    <source>
        <dbReference type="Proteomes" id="UP000544107"/>
    </source>
</evidence>
<organism evidence="2 3">
    <name type="scientific">Allorhizobium taibaishanense</name>
    <dbReference type="NCBI Taxonomy" id="887144"/>
    <lineage>
        <taxon>Bacteria</taxon>
        <taxon>Pseudomonadati</taxon>
        <taxon>Pseudomonadota</taxon>
        <taxon>Alphaproteobacteria</taxon>
        <taxon>Hyphomicrobiales</taxon>
        <taxon>Rhizobiaceae</taxon>
        <taxon>Rhizobium/Agrobacterium group</taxon>
        <taxon>Allorhizobium</taxon>
    </lineage>
</organism>
<gene>
    <name evidence="2" type="ORF">GGQ71_000634</name>
</gene>
<feature type="transmembrane region" description="Helical" evidence="1">
    <location>
        <begin position="57"/>
        <end position="79"/>
    </location>
</feature>
<dbReference type="AlphaFoldDB" id="A0A7W6HJI8"/>
<proteinExistence type="predicted"/>
<keyword evidence="1" id="KW-0812">Transmembrane</keyword>
<accession>A0A7W6HJI8</accession>
<sequence length="383" mass="43042">MSDDGTRAERETKHMLDALRRVLQALWGAVRRAGSLLYTAVAWPLRARHSEAGRRAYLFRGAVALVVLVLIAAYAQFFWRTQVWNGFDPAFAKAYGFADRKVAAGQQVGDKPGTCQNSAIVTTVADLTDFNVNQNDWVSSALLYKLGFFGLDWDDTPFFDNKASFQRGVNQVARRVGIVLADDLGRVRGTSGINTDLQDARGNIQFNEGTWYFGANPFGFKTPTPSYYRAAISSWRKFNSSLETCNAVFDARADNLVKLLDGLASDLGNTSDILRRRSEEHGGGWFDTRADDRFWFAYGQLYGQYALFQAARADFIDVVRERNLTAIWAELEKQFESALRIQPLIVSNGSEDGIFMPNHLSTMGFYTLRVRANMVELRAVLQR</sequence>
<evidence type="ECO:0000313" key="2">
    <source>
        <dbReference type="EMBL" id="MBB4006398.1"/>
    </source>
</evidence>